<sequence>MTTKDEKAPLMEVRDLTLVHRGSSGSTPIVRDVSFSLGYGQVLGIIGESGAGKSTIGNAVIGLLAPGIEQTGGSIRMNGIALETLDAERRRALRGGAIASIFQDHTSSLDPLMTIGAQLGETIAALSPDLPRAEVRKRAVALLERVGIPEPARRYNSYPHQLSGGQRQRVVIATALAGSPSIIVADEPTSALDATVQKQILRVLKGLVEEKGLSILLITHDMGVIAEIADRVVVMKNGAVVEQGSTAALLENPQDVYTRNLLSAVPKLRRSNVDVRADTPAGADGNPGQAECRPARDAILVVDNLSKTFGGKSILRMFGTEKPGFALRDVNIRLPRGGVLGIVGESGSGKSTIGRILAGLETGNADKIELNGKACDITYRGRGGGLLGQVQMVFQDPSSSLNPRLTVVEALTECVRATARSGDDRSRSRIAKTIERLGLQQAHLDRYPHQLSGGQKQRVCIARALLAGPQIMIADEPTSALDVSVQAEILSLLKETVAENDLSMIFISHDLAVVQDICDEVCVMRNGRIEDYGTSDFIFGRSENPYTRHLIDARPKIFTR</sequence>
<dbReference type="FunFam" id="3.40.50.300:FF:000016">
    <property type="entry name" value="Oligopeptide ABC transporter ATP-binding component"/>
    <property type="match status" value="1"/>
</dbReference>
<dbReference type="PROSITE" id="PS00211">
    <property type="entry name" value="ABC_TRANSPORTER_1"/>
    <property type="match status" value="2"/>
</dbReference>
<proteinExistence type="inferred from homology"/>
<accession>A0A1X7FSY2</accession>
<dbReference type="CDD" id="cd03257">
    <property type="entry name" value="ABC_NikE_OppD_transporters"/>
    <property type="match status" value="2"/>
</dbReference>
<dbReference type="InterPro" id="IPR027417">
    <property type="entry name" value="P-loop_NTPase"/>
</dbReference>
<evidence type="ECO:0000313" key="7">
    <source>
        <dbReference type="EMBL" id="SMF58256.1"/>
    </source>
</evidence>
<dbReference type="InterPro" id="IPR017871">
    <property type="entry name" value="ABC_transporter-like_CS"/>
</dbReference>
<dbReference type="Pfam" id="PF08352">
    <property type="entry name" value="oligo_HPY"/>
    <property type="match status" value="1"/>
</dbReference>
<evidence type="ECO:0000256" key="1">
    <source>
        <dbReference type="ARBA" id="ARBA00004417"/>
    </source>
</evidence>
<dbReference type="EMBL" id="FXAF01000008">
    <property type="protein sequence ID" value="SMF58256.1"/>
    <property type="molecule type" value="Genomic_DNA"/>
</dbReference>
<keyword evidence="5 7" id="KW-0067">ATP-binding</keyword>
<reference evidence="8" key="1">
    <citation type="submission" date="2017-04" db="EMBL/GenBank/DDBJ databases">
        <authorList>
            <person name="Varghese N."/>
            <person name="Submissions S."/>
        </authorList>
    </citation>
    <scope>NUCLEOTIDE SEQUENCE [LARGE SCALE GENOMIC DNA]</scope>
    <source>
        <strain evidence="8">B4P</strain>
    </source>
</reference>
<dbReference type="InterPro" id="IPR050319">
    <property type="entry name" value="ABC_transp_ATP-bind"/>
</dbReference>
<dbReference type="PANTHER" id="PTHR43776">
    <property type="entry name" value="TRANSPORT ATP-BINDING PROTEIN"/>
    <property type="match status" value="1"/>
</dbReference>
<evidence type="ECO:0000259" key="6">
    <source>
        <dbReference type="PROSITE" id="PS50893"/>
    </source>
</evidence>
<evidence type="ECO:0000256" key="3">
    <source>
        <dbReference type="ARBA" id="ARBA00022448"/>
    </source>
</evidence>
<dbReference type="Proteomes" id="UP000192903">
    <property type="component" value="Unassembled WGS sequence"/>
</dbReference>
<organism evidence="7 8">
    <name type="scientific">Xaviernesmea oryzae</name>
    <dbReference type="NCBI Taxonomy" id="464029"/>
    <lineage>
        <taxon>Bacteria</taxon>
        <taxon>Pseudomonadati</taxon>
        <taxon>Pseudomonadota</taxon>
        <taxon>Alphaproteobacteria</taxon>
        <taxon>Hyphomicrobiales</taxon>
        <taxon>Rhizobiaceae</taxon>
        <taxon>Rhizobium/Agrobacterium group</taxon>
        <taxon>Xaviernesmea</taxon>
    </lineage>
</organism>
<dbReference type="GO" id="GO:0005886">
    <property type="term" value="C:plasma membrane"/>
    <property type="evidence" value="ECO:0007669"/>
    <property type="project" value="UniProtKB-SubCell"/>
</dbReference>
<feature type="domain" description="ABC transporter" evidence="6">
    <location>
        <begin position="300"/>
        <end position="551"/>
    </location>
</feature>
<name>A0A1X7FSY2_9HYPH</name>
<dbReference type="InterPro" id="IPR013563">
    <property type="entry name" value="Oligopep_ABC_C"/>
</dbReference>
<evidence type="ECO:0000313" key="8">
    <source>
        <dbReference type="Proteomes" id="UP000192903"/>
    </source>
</evidence>
<dbReference type="RefSeq" id="WP_085423628.1">
    <property type="nucleotide sequence ID" value="NZ_FXAF01000008.1"/>
</dbReference>
<protein>
    <submittedName>
        <fullName evidence="7">Peptide/nickel transport system ATP-binding protein</fullName>
    </submittedName>
</protein>
<dbReference type="InterPro" id="IPR003593">
    <property type="entry name" value="AAA+_ATPase"/>
</dbReference>
<dbReference type="InterPro" id="IPR003439">
    <property type="entry name" value="ABC_transporter-like_ATP-bd"/>
</dbReference>
<keyword evidence="4" id="KW-0547">Nucleotide-binding</keyword>
<dbReference type="Gene3D" id="3.40.50.300">
    <property type="entry name" value="P-loop containing nucleotide triphosphate hydrolases"/>
    <property type="match status" value="2"/>
</dbReference>
<comment type="similarity">
    <text evidence="2">Belongs to the ABC transporter superfamily.</text>
</comment>
<dbReference type="SUPFAM" id="SSF52540">
    <property type="entry name" value="P-loop containing nucleoside triphosphate hydrolases"/>
    <property type="match status" value="2"/>
</dbReference>
<dbReference type="NCBIfam" id="NF008453">
    <property type="entry name" value="PRK11308.1"/>
    <property type="match status" value="2"/>
</dbReference>
<keyword evidence="8" id="KW-1185">Reference proteome</keyword>
<dbReference type="PROSITE" id="PS50893">
    <property type="entry name" value="ABC_TRANSPORTER_2"/>
    <property type="match status" value="2"/>
</dbReference>
<dbReference type="SMART" id="SM00382">
    <property type="entry name" value="AAA"/>
    <property type="match status" value="2"/>
</dbReference>
<dbReference type="AlphaFoldDB" id="A0A1X7FSY2"/>
<dbReference type="Pfam" id="PF00005">
    <property type="entry name" value="ABC_tran"/>
    <property type="match status" value="2"/>
</dbReference>
<comment type="subcellular location">
    <subcellularLocation>
        <location evidence="1">Cell inner membrane</location>
        <topology evidence="1">Peripheral membrane protein</topology>
    </subcellularLocation>
</comment>
<dbReference type="GO" id="GO:0005524">
    <property type="term" value="F:ATP binding"/>
    <property type="evidence" value="ECO:0007669"/>
    <property type="project" value="UniProtKB-KW"/>
</dbReference>
<feature type="domain" description="ABC transporter" evidence="6">
    <location>
        <begin position="11"/>
        <end position="262"/>
    </location>
</feature>
<dbReference type="STRING" id="464029.SAMN02982989_0708"/>
<evidence type="ECO:0000256" key="4">
    <source>
        <dbReference type="ARBA" id="ARBA00022741"/>
    </source>
</evidence>
<evidence type="ECO:0000256" key="5">
    <source>
        <dbReference type="ARBA" id="ARBA00022840"/>
    </source>
</evidence>
<evidence type="ECO:0000256" key="2">
    <source>
        <dbReference type="ARBA" id="ARBA00005417"/>
    </source>
</evidence>
<dbReference type="GO" id="GO:0055085">
    <property type="term" value="P:transmembrane transport"/>
    <property type="evidence" value="ECO:0007669"/>
    <property type="project" value="UniProtKB-ARBA"/>
</dbReference>
<dbReference type="PANTHER" id="PTHR43776:SF7">
    <property type="entry name" value="D,D-DIPEPTIDE TRANSPORT ATP-BINDING PROTEIN DDPF-RELATED"/>
    <property type="match status" value="1"/>
</dbReference>
<dbReference type="GO" id="GO:0016887">
    <property type="term" value="F:ATP hydrolysis activity"/>
    <property type="evidence" value="ECO:0007669"/>
    <property type="project" value="InterPro"/>
</dbReference>
<gene>
    <name evidence="7" type="ORF">SAMN02982989_0708</name>
</gene>
<dbReference type="GO" id="GO:0015833">
    <property type="term" value="P:peptide transport"/>
    <property type="evidence" value="ECO:0007669"/>
    <property type="project" value="InterPro"/>
</dbReference>
<dbReference type="OrthoDB" id="8108137at2"/>
<keyword evidence="3" id="KW-0813">Transport</keyword>